<evidence type="ECO:0000313" key="4">
    <source>
        <dbReference type="Proteomes" id="UP000263486"/>
    </source>
</evidence>
<dbReference type="Pfam" id="PF01381">
    <property type="entry name" value="HTH_3"/>
    <property type="match status" value="1"/>
</dbReference>
<dbReference type="InterPro" id="IPR050807">
    <property type="entry name" value="TransReg_Diox_bact_type"/>
</dbReference>
<dbReference type="Gene3D" id="1.10.260.40">
    <property type="entry name" value="lambda repressor-like DNA-binding domains"/>
    <property type="match status" value="1"/>
</dbReference>
<dbReference type="SMART" id="SM00530">
    <property type="entry name" value="HTH_XRE"/>
    <property type="match status" value="1"/>
</dbReference>
<dbReference type="Gene3D" id="2.60.120.10">
    <property type="entry name" value="Jelly Rolls"/>
    <property type="match status" value="1"/>
</dbReference>
<evidence type="ECO:0000313" key="3">
    <source>
        <dbReference type="EMBL" id="REI41379.1"/>
    </source>
</evidence>
<comment type="caution">
    <text evidence="3">The sequence shown here is derived from an EMBL/GenBank/DDBJ whole genome shotgun (WGS) entry which is preliminary data.</text>
</comment>
<evidence type="ECO:0000256" key="1">
    <source>
        <dbReference type="ARBA" id="ARBA00023125"/>
    </source>
</evidence>
<evidence type="ECO:0000259" key="2">
    <source>
        <dbReference type="PROSITE" id="PS50943"/>
    </source>
</evidence>
<dbReference type="PROSITE" id="PS50943">
    <property type="entry name" value="HTH_CROC1"/>
    <property type="match status" value="1"/>
</dbReference>
<accession>A0ABX9KH93</accession>
<dbReference type="SUPFAM" id="SSF51182">
    <property type="entry name" value="RmlC-like cupins"/>
    <property type="match status" value="1"/>
</dbReference>
<protein>
    <submittedName>
        <fullName evidence="3">Cupin domain-containing protein</fullName>
    </submittedName>
</protein>
<dbReference type="CDD" id="cd00093">
    <property type="entry name" value="HTH_XRE"/>
    <property type="match status" value="1"/>
</dbReference>
<dbReference type="InterPro" id="IPR013096">
    <property type="entry name" value="Cupin_2"/>
</dbReference>
<dbReference type="PANTHER" id="PTHR46797:SF25">
    <property type="entry name" value="TRANSCRIPTIONAL REGULATOR"/>
    <property type="match status" value="1"/>
</dbReference>
<reference evidence="3 4" key="1">
    <citation type="submission" date="2018-08" db="EMBL/GenBank/DDBJ databases">
        <title>Draft genome sequence of Psychrilyobacter sp. strain SD5 isolated from Black Sea water.</title>
        <authorList>
            <person name="Yadav S."/>
            <person name="Villanueva L."/>
            <person name="Damste J.S.S."/>
        </authorList>
    </citation>
    <scope>NUCLEOTIDE SEQUENCE [LARGE SCALE GENOMIC DNA]</scope>
    <source>
        <strain evidence="3 4">SD5</strain>
    </source>
</reference>
<gene>
    <name evidence="3" type="ORF">DYH56_06850</name>
</gene>
<dbReference type="InterPro" id="IPR010982">
    <property type="entry name" value="Lambda_DNA-bd_dom_sf"/>
</dbReference>
<organism evidence="3 4">
    <name type="scientific">Psychrilyobacter piezotolerans</name>
    <dbReference type="NCBI Taxonomy" id="2293438"/>
    <lineage>
        <taxon>Bacteria</taxon>
        <taxon>Fusobacteriati</taxon>
        <taxon>Fusobacteriota</taxon>
        <taxon>Fusobacteriia</taxon>
        <taxon>Fusobacteriales</taxon>
        <taxon>Fusobacteriaceae</taxon>
        <taxon>Psychrilyobacter</taxon>
    </lineage>
</organism>
<dbReference type="SUPFAM" id="SSF47413">
    <property type="entry name" value="lambda repressor-like DNA-binding domains"/>
    <property type="match status" value="1"/>
</dbReference>
<name>A0ABX9KH93_9FUSO</name>
<dbReference type="InterPro" id="IPR001387">
    <property type="entry name" value="Cro/C1-type_HTH"/>
</dbReference>
<proteinExistence type="predicted"/>
<keyword evidence="4" id="KW-1185">Reference proteome</keyword>
<dbReference type="CDD" id="cd02209">
    <property type="entry name" value="cupin_XRE_C"/>
    <property type="match status" value="1"/>
</dbReference>
<dbReference type="InterPro" id="IPR014710">
    <property type="entry name" value="RmlC-like_jellyroll"/>
</dbReference>
<dbReference type="InterPro" id="IPR011051">
    <property type="entry name" value="RmlC_Cupin_sf"/>
</dbReference>
<dbReference type="PANTHER" id="PTHR46797">
    <property type="entry name" value="HTH-TYPE TRANSCRIPTIONAL REGULATOR"/>
    <property type="match status" value="1"/>
</dbReference>
<dbReference type="EMBL" id="QUAJ01000010">
    <property type="protein sequence ID" value="REI41379.1"/>
    <property type="molecule type" value="Genomic_DNA"/>
</dbReference>
<dbReference type="Proteomes" id="UP000263486">
    <property type="component" value="Unassembled WGS sequence"/>
</dbReference>
<feature type="domain" description="HTH cro/C1-type" evidence="2">
    <location>
        <begin position="9"/>
        <end position="63"/>
    </location>
</feature>
<sequence length="203" mass="23358">MNKTVGNRIKKLRTKRKITLKDLSLLSDLSVGFLSQLERGMTSIAIDDLEKLSQIFDVDISFFFTHAANEKSYVMKSYERRVSPIARGNSIQYYLSKVIEDKQLLPRLIELLPGQKNAALEKEHEHEGEEFIYVLEGILTLVVDGVKTDLYPEYTAHYLTSSPHNWINNTNKTVKFITVNTPNFLIDADGELFYKNPNKEIKE</sequence>
<keyword evidence="1" id="KW-0238">DNA-binding</keyword>
<dbReference type="RefSeq" id="WP_114642127.1">
    <property type="nucleotide sequence ID" value="NZ_JAACIO010000011.1"/>
</dbReference>
<dbReference type="Pfam" id="PF07883">
    <property type="entry name" value="Cupin_2"/>
    <property type="match status" value="1"/>
</dbReference>